<dbReference type="EMBL" id="JACYTN010000003">
    <property type="protein sequence ID" value="MBD8497948.1"/>
    <property type="molecule type" value="Genomic_DNA"/>
</dbReference>
<accession>A0ABR9AW79</accession>
<dbReference type="RefSeq" id="WP_192024362.1">
    <property type="nucleotide sequence ID" value="NZ_JACYTN010000003.1"/>
</dbReference>
<keyword evidence="4 6" id="KW-0378">Hydrolase</keyword>
<gene>
    <name evidence="7" type="ORF">IFO66_06465</name>
</gene>
<evidence type="ECO:0000256" key="2">
    <source>
        <dbReference type="ARBA" id="ARBA00022670"/>
    </source>
</evidence>
<dbReference type="InterPro" id="IPR008256">
    <property type="entry name" value="Peptidase_S1B"/>
</dbReference>
<evidence type="ECO:0000256" key="3">
    <source>
        <dbReference type="ARBA" id="ARBA00022729"/>
    </source>
</evidence>
<dbReference type="EC" id="3.4.21.-" evidence="6"/>
<reference evidence="7 8" key="1">
    <citation type="submission" date="2020-09" db="EMBL/GenBank/DDBJ databases">
        <title>Paenibacillus sp. CAU 1523 isolated from sand of Haeundae Beach.</title>
        <authorList>
            <person name="Kim W."/>
        </authorList>
    </citation>
    <scope>NUCLEOTIDE SEQUENCE [LARGE SCALE GENOMIC DNA]</scope>
    <source>
        <strain evidence="7 8">CAU 1523</strain>
    </source>
</reference>
<evidence type="ECO:0000313" key="7">
    <source>
        <dbReference type="EMBL" id="MBD8497948.1"/>
    </source>
</evidence>
<dbReference type="InterPro" id="IPR009003">
    <property type="entry name" value="Peptidase_S1_PA"/>
</dbReference>
<dbReference type="InterPro" id="IPR050966">
    <property type="entry name" value="Glutamyl_endopeptidase"/>
</dbReference>
<keyword evidence="3" id="KW-0732">Signal</keyword>
<dbReference type="PRINTS" id="PR00839">
    <property type="entry name" value="V8PROTEASE"/>
</dbReference>
<dbReference type="Proteomes" id="UP000634529">
    <property type="component" value="Unassembled WGS sequence"/>
</dbReference>
<dbReference type="SUPFAM" id="SSF50494">
    <property type="entry name" value="Trypsin-like serine proteases"/>
    <property type="match status" value="1"/>
</dbReference>
<dbReference type="InterPro" id="IPR043504">
    <property type="entry name" value="Peptidase_S1_PA_chymotrypsin"/>
</dbReference>
<sequence length="322" mass="35128">MSDTKKFKLTFSNEEMVKELRRRANLTEEEGVAAPAAEESTSLNVVPTDEIVRALQDNREAIYGLDNRKDLYEITNQQLVQQANAVVALFEAGNVMDNGDGTSSLQTISYGESNELCENERFFNQPVGAFCSGFLVTPQMIATAGHCITDTALSNIRVVFGFRMKNETEAITRISNDDIYRVDSVIGQELTGGAADWALLKLERPVDNHRPMAIRREGKIASNTALHLIGHPSGLPLKVAADAKVIRNDKPTHFTATLDAFQGNSGSPVFNSVTNEVEGILVRGEVDFVPTGSCNIANICTSSCDGEDCTRTTEFAEHVPLP</sequence>
<keyword evidence="2 6" id="KW-0645">Protease</keyword>
<dbReference type="Gene3D" id="2.40.10.10">
    <property type="entry name" value="Trypsin-like serine proteases"/>
    <property type="match status" value="2"/>
</dbReference>
<evidence type="ECO:0000256" key="4">
    <source>
        <dbReference type="ARBA" id="ARBA00022801"/>
    </source>
</evidence>
<evidence type="ECO:0000256" key="5">
    <source>
        <dbReference type="ARBA" id="ARBA00022825"/>
    </source>
</evidence>
<keyword evidence="5 6" id="KW-0720">Serine protease</keyword>
<evidence type="ECO:0000313" key="8">
    <source>
        <dbReference type="Proteomes" id="UP000634529"/>
    </source>
</evidence>
<comment type="caution">
    <text evidence="7">The sequence shown here is derived from an EMBL/GenBank/DDBJ whole genome shotgun (WGS) entry which is preliminary data.</text>
</comment>
<organism evidence="7 8">
    <name type="scientific">Paenibacillus arenosi</name>
    <dbReference type="NCBI Taxonomy" id="2774142"/>
    <lineage>
        <taxon>Bacteria</taxon>
        <taxon>Bacillati</taxon>
        <taxon>Bacillota</taxon>
        <taxon>Bacilli</taxon>
        <taxon>Bacillales</taxon>
        <taxon>Paenibacillaceae</taxon>
        <taxon>Paenibacillus</taxon>
    </lineage>
</organism>
<dbReference type="PANTHER" id="PTHR15462:SF8">
    <property type="entry name" value="SERINE PROTEASE"/>
    <property type="match status" value="1"/>
</dbReference>
<evidence type="ECO:0000256" key="1">
    <source>
        <dbReference type="ARBA" id="ARBA00008764"/>
    </source>
</evidence>
<keyword evidence="8" id="KW-1185">Reference proteome</keyword>
<proteinExistence type="inferred from homology"/>
<name>A0ABR9AW79_9BACL</name>
<dbReference type="Pfam" id="PF13365">
    <property type="entry name" value="Trypsin_2"/>
    <property type="match status" value="1"/>
</dbReference>
<evidence type="ECO:0000256" key="6">
    <source>
        <dbReference type="RuleBase" id="RU004296"/>
    </source>
</evidence>
<protein>
    <recommendedName>
        <fullName evidence="6">Serine protease</fullName>
        <ecNumber evidence="6">3.4.21.-</ecNumber>
    </recommendedName>
</protein>
<comment type="similarity">
    <text evidence="1 6">Belongs to the peptidase S1B family.</text>
</comment>
<dbReference type="PANTHER" id="PTHR15462">
    <property type="entry name" value="SERINE PROTEASE"/>
    <property type="match status" value="1"/>
</dbReference>